<dbReference type="Gene3D" id="3.30.930.10">
    <property type="entry name" value="Bira Bifunctional Protein, Domain 2"/>
    <property type="match status" value="1"/>
</dbReference>
<dbReference type="NCBIfam" id="NF003483">
    <property type="entry name" value="PRK05159.1"/>
    <property type="match status" value="1"/>
</dbReference>
<dbReference type="InterPro" id="IPR045864">
    <property type="entry name" value="aa-tRNA-synth_II/BPL/LPL"/>
</dbReference>
<dbReference type="Gene3D" id="2.40.50.140">
    <property type="entry name" value="Nucleic acid-binding proteins"/>
    <property type="match status" value="1"/>
</dbReference>
<keyword evidence="4" id="KW-0963">Cytoplasm</keyword>
<keyword evidence="16" id="KW-1185">Reference proteome</keyword>
<comment type="catalytic activity">
    <reaction evidence="10">
        <text>tRNA(Asp) + L-aspartate + ATP = L-aspartyl-tRNA(Asp) + AMP + diphosphate</text>
        <dbReference type="Rhea" id="RHEA:19649"/>
        <dbReference type="Rhea" id="RHEA-COMP:9660"/>
        <dbReference type="Rhea" id="RHEA-COMP:9678"/>
        <dbReference type="ChEBI" id="CHEBI:29991"/>
        <dbReference type="ChEBI" id="CHEBI:30616"/>
        <dbReference type="ChEBI" id="CHEBI:33019"/>
        <dbReference type="ChEBI" id="CHEBI:78442"/>
        <dbReference type="ChEBI" id="CHEBI:78516"/>
        <dbReference type="ChEBI" id="CHEBI:456215"/>
        <dbReference type="EC" id="6.1.1.12"/>
    </reaction>
</comment>
<dbReference type="PROSITE" id="PS50862">
    <property type="entry name" value="AA_TRNA_LIGASE_II"/>
    <property type="match status" value="1"/>
</dbReference>
<dbReference type="InterPro" id="IPR004364">
    <property type="entry name" value="Aa-tRNA-synt_II"/>
</dbReference>
<evidence type="ECO:0000256" key="1">
    <source>
        <dbReference type="ARBA" id="ARBA00004496"/>
    </source>
</evidence>
<dbReference type="GO" id="GO:0004815">
    <property type="term" value="F:aspartate-tRNA ligase activity"/>
    <property type="evidence" value="ECO:0007669"/>
    <property type="project" value="UniProtKB-EC"/>
</dbReference>
<evidence type="ECO:0000256" key="3">
    <source>
        <dbReference type="ARBA" id="ARBA00012841"/>
    </source>
</evidence>
<dbReference type="Pfam" id="PF00152">
    <property type="entry name" value="tRNA-synt_2"/>
    <property type="match status" value="1"/>
</dbReference>
<organism evidence="15 16">
    <name type="scientific">Venustampulla echinocandica</name>
    <dbReference type="NCBI Taxonomy" id="2656787"/>
    <lineage>
        <taxon>Eukaryota</taxon>
        <taxon>Fungi</taxon>
        <taxon>Dikarya</taxon>
        <taxon>Ascomycota</taxon>
        <taxon>Pezizomycotina</taxon>
        <taxon>Leotiomycetes</taxon>
        <taxon>Helotiales</taxon>
        <taxon>Pleuroascaceae</taxon>
        <taxon>Venustampulla</taxon>
    </lineage>
</organism>
<evidence type="ECO:0000256" key="2">
    <source>
        <dbReference type="ARBA" id="ARBA00005312"/>
    </source>
</evidence>
<dbReference type="RefSeq" id="XP_031866107.1">
    <property type="nucleotide sequence ID" value="XM_032017464.1"/>
</dbReference>
<dbReference type="GO" id="GO:0003723">
    <property type="term" value="F:RNA binding"/>
    <property type="evidence" value="ECO:0007669"/>
    <property type="project" value="TreeGrafter"/>
</dbReference>
<gene>
    <name evidence="15" type="ORF">BP5553_08841</name>
</gene>
<comment type="subcellular location">
    <subcellularLocation>
        <location evidence="1">Cytoplasm</location>
    </subcellularLocation>
</comment>
<dbReference type="PANTHER" id="PTHR43450:SF1">
    <property type="entry name" value="ASPARTATE--TRNA LIGASE, CYTOPLASMIC"/>
    <property type="match status" value="1"/>
</dbReference>
<feature type="coiled-coil region" evidence="12">
    <location>
        <begin position="58"/>
        <end position="97"/>
    </location>
</feature>
<comment type="similarity">
    <text evidence="2">Belongs to the class-II aminoacyl-tRNA synthetase family. Type 2 subfamily.</text>
</comment>
<dbReference type="GO" id="GO:0005829">
    <property type="term" value="C:cytosol"/>
    <property type="evidence" value="ECO:0007669"/>
    <property type="project" value="TreeGrafter"/>
</dbReference>
<evidence type="ECO:0000256" key="10">
    <source>
        <dbReference type="ARBA" id="ARBA00047904"/>
    </source>
</evidence>
<evidence type="ECO:0000256" key="7">
    <source>
        <dbReference type="ARBA" id="ARBA00022840"/>
    </source>
</evidence>
<dbReference type="HAMAP" id="MF_02075">
    <property type="entry name" value="Asp_tRNA_synth_type2"/>
    <property type="match status" value="1"/>
</dbReference>
<dbReference type="InterPro" id="IPR012340">
    <property type="entry name" value="NA-bd_OB-fold"/>
</dbReference>
<accession>A0A370TD62</accession>
<dbReference type="NCBIfam" id="TIGR00458">
    <property type="entry name" value="aspS_nondisc"/>
    <property type="match status" value="1"/>
</dbReference>
<feature type="region of interest" description="Disordered" evidence="13">
    <location>
        <begin position="1"/>
        <end position="38"/>
    </location>
</feature>
<dbReference type="InterPro" id="IPR002312">
    <property type="entry name" value="Asp/Asn-tRNA-synth_IIb"/>
</dbReference>
<evidence type="ECO:0000256" key="6">
    <source>
        <dbReference type="ARBA" id="ARBA00022741"/>
    </source>
</evidence>
<dbReference type="SUPFAM" id="SSF50249">
    <property type="entry name" value="Nucleic acid-binding proteins"/>
    <property type="match status" value="1"/>
</dbReference>
<keyword evidence="12" id="KW-0175">Coiled coil</keyword>
<evidence type="ECO:0000256" key="8">
    <source>
        <dbReference type="ARBA" id="ARBA00022917"/>
    </source>
</evidence>
<dbReference type="GeneID" id="43601690"/>
<keyword evidence="8" id="KW-0648">Protein biosynthesis</keyword>
<comment type="caution">
    <text evidence="15">The sequence shown here is derived from an EMBL/GenBank/DDBJ whole genome shotgun (WGS) entry which is preliminary data.</text>
</comment>
<name>A0A370TD62_9HELO</name>
<dbReference type="GO" id="GO:0006422">
    <property type="term" value="P:aspartyl-tRNA aminoacylation"/>
    <property type="evidence" value="ECO:0007669"/>
    <property type="project" value="InterPro"/>
</dbReference>
<evidence type="ECO:0000256" key="12">
    <source>
        <dbReference type="SAM" id="Coils"/>
    </source>
</evidence>
<dbReference type="GO" id="GO:0017101">
    <property type="term" value="C:aminoacyl-tRNA synthetase multienzyme complex"/>
    <property type="evidence" value="ECO:0007669"/>
    <property type="project" value="TreeGrafter"/>
</dbReference>
<keyword evidence="9" id="KW-0030">Aminoacyl-tRNA synthetase</keyword>
<dbReference type="InterPro" id="IPR006195">
    <property type="entry name" value="aa-tRNA-synth_II"/>
</dbReference>
<evidence type="ECO:0000256" key="4">
    <source>
        <dbReference type="ARBA" id="ARBA00022490"/>
    </source>
</evidence>
<feature type="domain" description="Aminoacyl-transfer RNA synthetases class-II family profile" evidence="14">
    <location>
        <begin position="281"/>
        <end position="583"/>
    </location>
</feature>
<dbReference type="FunFam" id="3.30.930.10:FF:000038">
    <property type="entry name" value="Aspartate--tRNA ligase"/>
    <property type="match status" value="1"/>
</dbReference>
<dbReference type="GO" id="GO:0005524">
    <property type="term" value="F:ATP binding"/>
    <property type="evidence" value="ECO:0007669"/>
    <property type="project" value="UniProtKB-KW"/>
</dbReference>
<dbReference type="STRING" id="2656787.A0A370TD62"/>
<reference evidence="15 16" key="1">
    <citation type="journal article" date="2018" name="IMA Fungus">
        <title>IMA Genome-F 9: Draft genome sequence of Annulohypoxylon stygium, Aspergillus mulundensis, Berkeleyomyces basicola (syn. Thielaviopsis basicola), Ceratocystis smalleyi, two Cercospora beticola strains, Coleophoma cylindrospora, Fusarium fracticaudum, Phialophora cf. hyalina, and Morchella septimelata.</title>
        <authorList>
            <person name="Wingfield B.D."/>
            <person name="Bills G.F."/>
            <person name="Dong Y."/>
            <person name="Huang W."/>
            <person name="Nel W.J."/>
            <person name="Swalarsk-Parry B.S."/>
            <person name="Vaghefi N."/>
            <person name="Wilken P.M."/>
            <person name="An Z."/>
            <person name="de Beer Z.W."/>
            <person name="De Vos L."/>
            <person name="Chen L."/>
            <person name="Duong T.A."/>
            <person name="Gao Y."/>
            <person name="Hammerbacher A."/>
            <person name="Kikkert J.R."/>
            <person name="Li Y."/>
            <person name="Li H."/>
            <person name="Li K."/>
            <person name="Li Q."/>
            <person name="Liu X."/>
            <person name="Ma X."/>
            <person name="Naidoo K."/>
            <person name="Pethybridge S.J."/>
            <person name="Sun J."/>
            <person name="Steenkamp E.T."/>
            <person name="van der Nest M.A."/>
            <person name="van Wyk S."/>
            <person name="Wingfield M.J."/>
            <person name="Xiong C."/>
            <person name="Yue Q."/>
            <person name="Zhang X."/>
        </authorList>
    </citation>
    <scope>NUCLEOTIDE SEQUENCE [LARGE SCALE GENOMIC DNA]</scope>
    <source>
        <strain evidence="15 16">BP 5553</strain>
    </source>
</reference>
<dbReference type="PANTHER" id="PTHR43450">
    <property type="entry name" value="ASPARTYL-TRNA SYNTHETASE"/>
    <property type="match status" value="1"/>
</dbReference>
<dbReference type="CDD" id="cd00776">
    <property type="entry name" value="AsxRS_core"/>
    <property type="match status" value="1"/>
</dbReference>
<dbReference type="CDD" id="cd04320">
    <property type="entry name" value="AspRS_cyto_N"/>
    <property type="match status" value="1"/>
</dbReference>
<dbReference type="EC" id="6.1.1.12" evidence="3"/>
<keyword evidence="6" id="KW-0547">Nucleotide-binding</keyword>
<dbReference type="SUPFAM" id="SSF55681">
    <property type="entry name" value="Class II aaRS and biotin synthetases"/>
    <property type="match status" value="1"/>
</dbReference>
<protein>
    <recommendedName>
        <fullName evidence="11">Probable aspartate--tRNA ligase, cytoplasmic</fullName>
        <ecNumber evidence="3">6.1.1.12</ecNumber>
    </recommendedName>
</protein>
<evidence type="ECO:0000256" key="13">
    <source>
        <dbReference type="SAM" id="MobiDB-lite"/>
    </source>
</evidence>
<keyword evidence="7" id="KW-0067">ATP-binding</keyword>
<evidence type="ECO:0000313" key="16">
    <source>
        <dbReference type="Proteomes" id="UP000254866"/>
    </source>
</evidence>
<dbReference type="EMBL" id="NPIC01000010">
    <property type="protein sequence ID" value="RDL32385.1"/>
    <property type="molecule type" value="Genomic_DNA"/>
</dbReference>
<evidence type="ECO:0000256" key="11">
    <source>
        <dbReference type="ARBA" id="ARBA00070516"/>
    </source>
</evidence>
<evidence type="ECO:0000313" key="15">
    <source>
        <dbReference type="EMBL" id="RDL32385.1"/>
    </source>
</evidence>
<sequence length="583" mass="66119">MESHNTSAEEDGDARPAKRRRKLPPEPTTALPARRRENGGHLLNFFGNCVDTAEPSSTQLSKNAIKKAAKEAEKAEKKAEQARLREKELQLRQREEAANDFAASNYGEHPPTTAPVSHCEWLQLTKVEEWEDRLCIFRCAIENARIQSTKLAFLSVSQRLQSIQVVVAEDGENVSRQMVKFAGDIPAESLCVIHGIVKRTTEQIKSTTVQGFEIQAKKIYLVSKASTPLPLQPADSERALPSETNEDVNSPLVSLNTRLNNRVLDLRAKINHCIFILQDGVDSLFQEFLRAQGFIRIHTPKIIGAPSEGGSNVFRLDYFQGNCYLAQSPQLYKQMAIQARFPRVMEIGPVFRAEKSFTARHLTEFTGLDVEMEFEEDYHEVVDVLEKLMLFIFKGLQERYSDETELIRKVYPVQPFKLPANAPRLHFAEGIKMLRKAGESIGDYDDLTTPQEKKLGQLVLEKYGSDFYTLDQFPKALRPFYTMPSSTDPDNYSNSYDMFMRGQEICSGAQRIHSYELLVQRIRELNMNPEQAGLKDYVAGFKYGCAPHGRGGFGLERIVQFYLGLPNIRLASMFPRDPTRVVP</sequence>
<keyword evidence="5" id="KW-0436">Ligase</keyword>
<dbReference type="Proteomes" id="UP000254866">
    <property type="component" value="Unassembled WGS sequence"/>
</dbReference>
<dbReference type="PRINTS" id="PR01042">
    <property type="entry name" value="TRNASYNTHASP"/>
</dbReference>
<dbReference type="InterPro" id="IPR004523">
    <property type="entry name" value="Asp-tRNA_synthase_2"/>
</dbReference>
<evidence type="ECO:0000256" key="5">
    <source>
        <dbReference type="ARBA" id="ARBA00022598"/>
    </source>
</evidence>
<evidence type="ECO:0000256" key="9">
    <source>
        <dbReference type="ARBA" id="ARBA00023146"/>
    </source>
</evidence>
<evidence type="ECO:0000259" key="14">
    <source>
        <dbReference type="PROSITE" id="PS50862"/>
    </source>
</evidence>
<dbReference type="OrthoDB" id="372395at2759"/>
<proteinExistence type="inferred from homology"/>
<dbReference type="AlphaFoldDB" id="A0A370TD62"/>